<feature type="domain" description="Major facilitator superfamily (MFS) profile" evidence="5">
    <location>
        <begin position="15"/>
        <end position="392"/>
    </location>
</feature>
<keyword evidence="1 4" id="KW-0812">Transmembrane</keyword>
<sequence>MSSTISHAEPSANKALLSLTCAIFLTYLTVALPLPVIPLYVHFELGMSNLMVGVAVGIQFLATVLTRGYAGRLADRFGGKRSARQGMIACSLAGVAYLASALLPAAPEIKFALLILGRLILGYGESLLLTGTLTWGFGLVGAARSGKVMSWTGMAIYGSLAAGAPVGLMLHQHWGFVALGVSTLLLPLIAMLLNMRVAAVAPTHGERPSLWKMVGSIWQPGVALALQGVGFAVIGTFVSLYFTANGWGHAGLALTMFGVAFVVMRLLFGHYPDKFGGIRVALVSLLIEAFGLLLLFSAATPLMALVGAAFTGLGCSLIFPALGVEVVKRVPPQVRGTAVGGYSAFQDVSYAITGPLTGLLATSLGYSSVFMAGVVCALTGVAFTLLFARSNAKRE</sequence>
<dbReference type="GO" id="GO:0005886">
    <property type="term" value="C:plasma membrane"/>
    <property type="evidence" value="ECO:0007669"/>
    <property type="project" value="UniProtKB-SubCell"/>
</dbReference>
<dbReference type="CDD" id="cd17489">
    <property type="entry name" value="MFS_YfcJ_like"/>
    <property type="match status" value="1"/>
</dbReference>
<comment type="caution">
    <text evidence="4">Lacks conserved residue(s) required for the propagation of feature annotation.</text>
</comment>
<evidence type="ECO:0000256" key="3">
    <source>
        <dbReference type="ARBA" id="ARBA00023136"/>
    </source>
</evidence>
<feature type="transmembrane region" description="Helical" evidence="4">
    <location>
        <begin position="250"/>
        <end position="268"/>
    </location>
</feature>
<feature type="transmembrane region" description="Helical" evidence="4">
    <location>
        <begin position="222"/>
        <end position="244"/>
    </location>
</feature>
<dbReference type="InterPro" id="IPR036259">
    <property type="entry name" value="MFS_trans_sf"/>
</dbReference>
<evidence type="ECO:0000313" key="7">
    <source>
        <dbReference type="Proteomes" id="UP000248196"/>
    </source>
</evidence>
<dbReference type="Gene3D" id="1.20.1250.20">
    <property type="entry name" value="MFS general substrate transporter like domains"/>
    <property type="match status" value="1"/>
</dbReference>
<proteinExistence type="inferred from homology"/>
<keyword evidence="2 4" id="KW-1133">Transmembrane helix</keyword>
<keyword evidence="4" id="KW-0813">Transport</keyword>
<reference evidence="6 7" key="1">
    <citation type="submission" date="2017-11" db="EMBL/GenBank/DDBJ databases">
        <title>Genome sequence of the oocydin A producing rhizobacterium Serratia plymuthica 4Rx5.</title>
        <authorList>
            <person name="Matilla M.A."/>
            <person name="Udaondo Z."/>
            <person name="Salmond G.P.C."/>
        </authorList>
    </citation>
    <scope>NUCLEOTIDE SEQUENCE [LARGE SCALE GENOMIC DNA]</scope>
    <source>
        <strain evidence="6 7">4Rx5</strain>
    </source>
</reference>
<dbReference type="InterPro" id="IPR011701">
    <property type="entry name" value="MFS"/>
</dbReference>
<evidence type="ECO:0000256" key="4">
    <source>
        <dbReference type="HAMAP-Rule" id="MF_02091"/>
    </source>
</evidence>
<feature type="transmembrane region" description="Helical" evidence="4">
    <location>
        <begin position="366"/>
        <end position="388"/>
    </location>
</feature>
<dbReference type="SUPFAM" id="SSF103473">
    <property type="entry name" value="MFS general substrate transporter"/>
    <property type="match status" value="1"/>
</dbReference>
<name>A0A318P4V7_SERPL</name>
<dbReference type="InterPro" id="IPR052714">
    <property type="entry name" value="MFS_Exporter"/>
</dbReference>
<evidence type="ECO:0000256" key="1">
    <source>
        <dbReference type="ARBA" id="ARBA00022692"/>
    </source>
</evidence>
<feature type="transmembrane region" description="Helical" evidence="4">
    <location>
        <begin position="47"/>
        <end position="65"/>
    </location>
</feature>
<comment type="caution">
    <text evidence="6">The sequence shown here is derived from an EMBL/GenBank/DDBJ whole genome shotgun (WGS) entry which is preliminary data.</text>
</comment>
<dbReference type="AlphaFoldDB" id="A0A318P4V7"/>
<dbReference type="HAMAP" id="MF_02091">
    <property type="entry name" value="MFS_YfcJ"/>
    <property type="match status" value="1"/>
</dbReference>
<dbReference type="Pfam" id="PF07690">
    <property type="entry name" value="MFS_1"/>
    <property type="match status" value="1"/>
</dbReference>
<dbReference type="PANTHER" id="PTHR23531:SF1">
    <property type="entry name" value="QUINOLENE RESISTANCE PROTEIN NORA"/>
    <property type="match status" value="1"/>
</dbReference>
<gene>
    <name evidence="6" type="ORF">CT690_07060</name>
</gene>
<dbReference type="InterPro" id="IPR020846">
    <property type="entry name" value="MFS_dom"/>
</dbReference>
<keyword evidence="4" id="KW-0997">Cell inner membrane</keyword>
<evidence type="ECO:0000259" key="5">
    <source>
        <dbReference type="PROSITE" id="PS50850"/>
    </source>
</evidence>
<dbReference type="EMBL" id="PESE01000001">
    <property type="protein sequence ID" value="PYD41024.1"/>
    <property type="molecule type" value="Genomic_DNA"/>
</dbReference>
<feature type="transmembrane region" description="Helical" evidence="4">
    <location>
        <begin position="305"/>
        <end position="327"/>
    </location>
</feature>
<dbReference type="PANTHER" id="PTHR23531">
    <property type="entry name" value="QUINOLENE RESISTANCE PROTEIN NORA"/>
    <property type="match status" value="1"/>
</dbReference>
<dbReference type="InterPro" id="IPR037541">
    <property type="entry name" value="MFS_YfcJ"/>
</dbReference>
<dbReference type="GO" id="GO:0022857">
    <property type="term" value="F:transmembrane transporter activity"/>
    <property type="evidence" value="ECO:0007669"/>
    <property type="project" value="UniProtKB-UniRule"/>
</dbReference>
<dbReference type="NCBIfam" id="NF009048">
    <property type="entry name" value="PRK12382.1"/>
    <property type="match status" value="1"/>
</dbReference>
<evidence type="ECO:0000313" key="6">
    <source>
        <dbReference type="EMBL" id="PYD41024.1"/>
    </source>
</evidence>
<comment type="subcellular location">
    <subcellularLocation>
        <location evidence="4">Cell inner membrane</location>
        <topology evidence="4">Multi-pass membrane protein</topology>
    </subcellularLocation>
</comment>
<accession>A0A318P4V7</accession>
<organism evidence="6 7">
    <name type="scientific">Serratia plymuthica</name>
    <dbReference type="NCBI Taxonomy" id="82996"/>
    <lineage>
        <taxon>Bacteria</taxon>
        <taxon>Pseudomonadati</taxon>
        <taxon>Pseudomonadota</taxon>
        <taxon>Gammaproteobacteria</taxon>
        <taxon>Enterobacterales</taxon>
        <taxon>Yersiniaceae</taxon>
        <taxon>Serratia</taxon>
    </lineage>
</organism>
<dbReference type="PROSITE" id="PS50850">
    <property type="entry name" value="MFS"/>
    <property type="match status" value="1"/>
</dbReference>
<keyword evidence="4" id="KW-1003">Cell membrane</keyword>
<feature type="transmembrane region" description="Helical" evidence="4">
    <location>
        <begin position="148"/>
        <end position="170"/>
    </location>
</feature>
<dbReference type="RefSeq" id="WP_004947420.1">
    <property type="nucleotide sequence ID" value="NZ_CP053398.1"/>
</dbReference>
<evidence type="ECO:0000256" key="2">
    <source>
        <dbReference type="ARBA" id="ARBA00022989"/>
    </source>
</evidence>
<feature type="transmembrane region" description="Helical" evidence="4">
    <location>
        <begin position="111"/>
        <end position="136"/>
    </location>
</feature>
<feature type="transmembrane region" description="Helical" evidence="4">
    <location>
        <begin position="176"/>
        <end position="201"/>
    </location>
</feature>
<comment type="similarity">
    <text evidence="4">Belongs to the major facilitator superfamily. YfcJ family.</text>
</comment>
<dbReference type="NCBIfam" id="NF003477">
    <property type="entry name" value="PRK05122.1"/>
    <property type="match status" value="1"/>
</dbReference>
<dbReference type="OrthoDB" id="322544at2"/>
<feature type="transmembrane region" description="Helical" evidence="4">
    <location>
        <begin position="280"/>
        <end position="299"/>
    </location>
</feature>
<feature type="transmembrane region" description="Helical" evidence="4">
    <location>
        <begin position="86"/>
        <end position="105"/>
    </location>
</feature>
<feature type="transmembrane region" description="Helical" evidence="4">
    <location>
        <begin position="339"/>
        <end position="360"/>
    </location>
</feature>
<protein>
    <recommendedName>
        <fullName evidence="4">Uncharacterized MFS-type transporter CT690_07060</fullName>
    </recommendedName>
</protein>
<dbReference type="Proteomes" id="UP000248196">
    <property type="component" value="Unassembled WGS sequence"/>
</dbReference>
<keyword evidence="3 4" id="KW-0472">Membrane</keyword>